<dbReference type="InterPro" id="IPR004680">
    <property type="entry name" value="Cit_transptr-like_dom"/>
</dbReference>
<dbReference type="Proteomes" id="UP000053372">
    <property type="component" value="Unassembled WGS sequence"/>
</dbReference>
<dbReference type="InterPro" id="IPR031312">
    <property type="entry name" value="Na/sul_symport_CS"/>
</dbReference>
<dbReference type="FunFam" id="3.30.70.1450:FF:000009">
    <property type="entry name" value="SLC13 family permease"/>
    <property type="match status" value="1"/>
</dbReference>
<evidence type="ECO:0000256" key="7">
    <source>
        <dbReference type="SAM" id="Phobius"/>
    </source>
</evidence>
<evidence type="ECO:0000256" key="4">
    <source>
        <dbReference type="ARBA" id="ARBA00022737"/>
    </source>
</evidence>
<keyword evidence="3 7" id="KW-0812">Transmembrane</keyword>
<feature type="transmembrane region" description="Helical" evidence="7">
    <location>
        <begin position="93"/>
        <end position="117"/>
    </location>
</feature>
<dbReference type="SUPFAM" id="SSF116726">
    <property type="entry name" value="TrkA C-terminal domain-like"/>
    <property type="match status" value="2"/>
</dbReference>
<dbReference type="PROSITE" id="PS51202">
    <property type="entry name" value="RCK_C"/>
    <property type="match status" value="2"/>
</dbReference>
<dbReference type="EMBL" id="LMTZ01000001">
    <property type="protein sequence ID" value="KST70420.1"/>
    <property type="molecule type" value="Genomic_DNA"/>
</dbReference>
<keyword evidence="2" id="KW-0813">Transport</keyword>
<evidence type="ECO:0000313" key="11">
    <source>
        <dbReference type="Proteomes" id="UP000053372"/>
    </source>
</evidence>
<reference evidence="9 11" key="1">
    <citation type="journal article" date="2015" name="Genome Announc.">
        <title>Draft Genome of the Euendolithic (true boring) Cyanobacterium Mastigocoleus testarum strain BC008.</title>
        <authorList>
            <person name="Guida B.S."/>
            <person name="Garcia-Pichel F."/>
        </authorList>
    </citation>
    <scope>NUCLEOTIDE SEQUENCE [LARGE SCALE GENOMIC DNA]</scope>
    <source>
        <strain evidence="9 11">BC008</strain>
    </source>
</reference>
<feature type="transmembrane region" description="Helical" evidence="7">
    <location>
        <begin position="508"/>
        <end position="526"/>
    </location>
</feature>
<evidence type="ECO:0000256" key="6">
    <source>
        <dbReference type="ARBA" id="ARBA00023136"/>
    </source>
</evidence>
<feature type="transmembrane region" description="Helical" evidence="7">
    <location>
        <begin position="406"/>
        <end position="438"/>
    </location>
</feature>
<keyword evidence="4" id="KW-0677">Repeat</keyword>
<comment type="subcellular location">
    <subcellularLocation>
        <location evidence="1">Membrane</location>
        <topology evidence="1">Multi-pass membrane protein</topology>
    </subcellularLocation>
</comment>
<proteinExistence type="predicted"/>
<dbReference type="PANTHER" id="PTHR43652:SF2">
    <property type="entry name" value="BASIC AMINO ACID ANTIPORTER YFCC-RELATED"/>
    <property type="match status" value="1"/>
</dbReference>
<comment type="caution">
    <text evidence="9">The sequence shown here is derived from an EMBL/GenBank/DDBJ whole genome shotgun (WGS) entry which is preliminary data.</text>
</comment>
<feature type="transmembrane region" description="Helical" evidence="7">
    <location>
        <begin position="574"/>
        <end position="594"/>
    </location>
</feature>
<feature type="domain" description="RCK C-terminal" evidence="8">
    <location>
        <begin position="303"/>
        <end position="388"/>
    </location>
</feature>
<feature type="transmembrane region" description="Helical" evidence="7">
    <location>
        <begin position="23"/>
        <end position="42"/>
    </location>
</feature>
<dbReference type="OrthoDB" id="9765532at2"/>
<dbReference type="PANTHER" id="PTHR43652">
    <property type="entry name" value="BASIC AMINO ACID ANTIPORTER YFCC-RELATED"/>
    <property type="match status" value="1"/>
</dbReference>
<dbReference type="AlphaFoldDB" id="A0A0V7ZLM5"/>
<evidence type="ECO:0000256" key="2">
    <source>
        <dbReference type="ARBA" id="ARBA00022448"/>
    </source>
</evidence>
<evidence type="ECO:0000256" key="3">
    <source>
        <dbReference type="ARBA" id="ARBA00022692"/>
    </source>
</evidence>
<dbReference type="RefSeq" id="WP_027846159.1">
    <property type="nucleotide sequence ID" value="NZ_LMTZ01000001.1"/>
</dbReference>
<evidence type="ECO:0000256" key="5">
    <source>
        <dbReference type="ARBA" id="ARBA00022989"/>
    </source>
</evidence>
<dbReference type="GO" id="GO:0006813">
    <property type="term" value="P:potassium ion transport"/>
    <property type="evidence" value="ECO:0007669"/>
    <property type="project" value="InterPro"/>
</dbReference>
<feature type="transmembrane region" description="Helical" evidence="7">
    <location>
        <begin position="179"/>
        <end position="199"/>
    </location>
</feature>
<feature type="transmembrane region" description="Helical" evidence="7">
    <location>
        <begin position="138"/>
        <end position="159"/>
    </location>
</feature>
<feature type="transmembrane region" description="Helical" evidence="7">
    <location>
        <begin position="481"/>
        <end position="502"/>
    </location>
</feature>
<dbReference type="InterPro" id="IPR036721">
    <property type="entry name" value="RCK_C_sf"/>
</dbReference>
<feature type="transmembrane region" description="Helical" evidence="7">
    <location>
        <begin position="533"/>
        <end position="554"/>
    </location>
</feature>
<accession>A0A0V7ZLM5</accession>
<gene>
    <name evidence="9" type="ORF">BC008_21395</name>
    <name evidence="10" type="ORF">BC008_45350</name>
</gene>
<feature type="transmembrane region" description="Helical" evidence="7">
    <location>
        <begin position="450"/>
        <end position="469"/>
    </location>
</feature>
<dbReference type="Gene3D" id="3.30.70.1450">
    <property type="entry name" value="Regulator of K+ conductance, C-terminal domain"/>
    <property type="match status" value="2"/>
</dbReference>
<dbReference type="PROSITE" id="PS01271">
    <property type="entry name" value="NA_SULFATE"/>
    <property type="match status" value="1"/>
</dbReference>
<keyword evidence="6 7" id="KW-0472">Membrane</keyword>
<protein>
    <submittedName>
        <fullName evidence="9">Transporter</fullName>
    </submittedName>
</protein>
<keyword evidence="5 7" id="KW-1133">Transmembrane helix</keyword>
<dbReference type="InterPro" id="IPR051679">
    <property type="entry name" value="DASS-Related_Transporters"/>
</dbReference>
<feature type="domain" description="RCK C-terminal" evidence="8">
    <location>
        <begin position="207"/>
        <end position="292"/>
    </location>
</feature>
<evidence type="ECO:0000256" key="1">
    <source>
        <dbReference type="ARBA" id="ARBA00004141"/>
    </source>
</evidence>
<dbReference type="InterPro" id="IPR006037">
    <property type="entry name" value="RCK_C"/>
</dbReference>
<dbReference type="Pfam" id="PF03600">
    <property type="entry name" value="CitMHS"/>
    <property type="match status" value="1"/>
</dbReference>
<name>A0A0V7ZLM5_9CYAN</name>
<dbReference type="EMBL" id="LMTZ01000108">
    <property type="protein sequence ID" value="KST65356.1"/>
    <property type="molecule type" value="Genomic_DNA"/>
</dbReference>
<keyword evidence="11" id="KW-1185">Reference proteome</keyword>
<feature type="transmembrane region" description="Helical" evidence="7">
    <location>
        <begin position="54"/>
        <end position="73"/>
    </location>
</feature>
<evidence type="ECO:0000259" key="8">
    <source>
        <dbReference type="PROSITE" id="PS51202"/>
    </source>
</evidence>
<sequence>MTILLTLAIVVLALILFVAEWLPSDIVAIITTLLLTIFGLVTPEESISGFSNSATITVMAMFILSAGIGRTGAIQIVSELLLRWGGKRPSQQIFTLGLIVGPTTAFINNTAVVAVFLPIVEEWCRRQRISVSKLLIPLSFAAILGGMITAIGTSTNVLASGLAQQLGYRSFNLFEFTKLGLVTFTVGLIYLALVAPRLLPNRKKHTDEIFNQKQGIKDYVSEILIPPGSSLVGETLNSSILKHKLDVDVLEIIADDTHLSQPLENKKLQACSVLLVRSSREDLLKIKDEEGIEILPEFIRNKKFLQTQLTSEDEGIAEILITSNSNLIGSTVKEINFRQRYNVTVLAVHRGEETTRERLTQIRLKFGDVLLVQGPKPSLLGLQINRNLLVLTQRNLETLRRDKASIAIGIGLGVVVVAAFNWLPILISSLVGVVLMVLTGCLKPREIYDAVRWDIIFLLAGLIPLGIAMDRSGATQWLANNLVAIGGNLSGYWILTFFFIITSILTEMISNNAAVVLMLPIAANVAEKLSFNPFAFMLAVVFAASNSFITPIGYQTNTMVYGAGGYKFTDFMRVGTPLNLLMTVVVPPLIIFFYGL</sequence>
<evidence type="ECO:0000313" key="10">
    <source>
        <dbReference type="EMBL" id="KST70420.1"/>
    </source>
</evidence>
<organism evidence="9 11">
    <name type="scientific">Mastigocoleus testarum BC008</name>
    <dbReference type="NCBI Taxonomy" id="371196"/>
    <lineage>
        <taxon>Bacteria</taxon>
        <taxon>Bacillati</taxon>
        <taxon>Cyanobacteriota</taxon>
        <taxon>Cyanophyceae</taxon>
        <taxon>Nostocales</taxon>
        <taxon>Hapalosiphonaceae</taxon>
        <taxon>Mastigocoleus</taxon>
    </lineage>
</organism>
<dbReference type="GO" id="GO:0005886">
    <property type="term" value="C:plasma membrane"/>
    <property type="evidence" value="ECO:0007669"/>
    <property type="project" value="TreeGrafter"/>
</dbReference>
<dbReference type="GO" id="GO:0008324">
    <property type="term" value="F:monoatomic cation transmembrane transporter activity"/>
    <property type="evidence" value="ECO:0007669"/>
    <property type="project" value="InterPro"/>
</dbReference>
<evidence type="ECO:0000313" key="9">
    <source>
        <dbReference type="EMBL" id="KST65356.1"/>
    </source>
</evidence>
<dbReference type="Pfam" id="PF02080">
    <property type="entry name" value="TrkA_C"/>
    <property type="match status" value="1"/>
</dbReference>